<keyword evidence="1" id="KW-0472">Membrane</keyword>
<sequence>MMRLTSSHFGFFVIFAAVYAAGTLALGRLPIGDVQVKPGEIAVPLVALFGTASLVGIVFGMFIANMASPLGPLDLLTPPIAFVGLILLRFLAKRSIFLGVAIYYVVTSAWTGFLTSLVTGQGNAFFTAFISQGIAIAAGTVIYFIAQSRMPKPVASHAAEAQA</sequence>
<feature type="transmembrane region" description="Helical" evidence="1">
    <location>
        <begin position="75"/>
        <end position="92"/>
    </location>
</feature>
<protein>
    <submittedName>
        <fullName evidence="2">QueT transporter family protein</fullName>
    </submittedName>
</protein>
<reference evidence="2" key="1">
    <citation type="journal article" date="2020" name="mSystems">
        <title>Genome- and Community-Level Interaction Insights into Carbon Utilization and Element Cycling Functions of Hydrothermarchaeota in Hydrothermal Sediment.</title>
        <authorList>
            <person name="Zhou Z."/>
            <person name="Liu Y."/>
            <person name="Xu W."/>
            <person name="Pan J."/>
            <person name="Luo Z.H."/>
            <person name="Li M."/>
        </authorList>
    </citation>
    <scope>NUCLEOTIDE SEQUENCE [LARGE SCALE GENOMIC DNA]</scope>
    <source>
        <strain evidence="2">SpSt-1056</strain>
    </source>
</reference>
<evidence type="ECO:0000313" key="2">
    <source>
        <dbReference type="EMBL" id="HHK67596.1"/>
    </source>
</evidence>
<comment type="caution">
    <text evidence="2">The sequence shown here is derived from an EMBL/GenBank/DDBJ whole genome shotgun (WGS) entry which is preliminary data.</text>
</comment>
<proteinExistence type="predicted"/>
<keyword evidence="1" id="KW-0812">Transmembrane</keyword>
<feature type="transmembrane region" description="Helical" evidence="1">
    <location>
        <begin position="124"/>
        <end position="146"/>
    </location>
</feature>
<dbReference type="EMBL" id="DRWN01000005">
    <property type="protein sequence ID" value="HHK67596.1"/>
    <property type="molecule type" value="Genomic_DNA"/>
</dbReference>
<dbReference type="Pfam" id="PF06177">
    <property type="entry name" value="QueT"/>
    <property type="match status" value="1"/>
</dbReference>
<dbReference type="AlphaFoldDB" id="A0A7C5LCZ5"/>
<gene>
    <name evidence="2" type="ORF">ENM11_00355</name>
</gene>
<feature type="transmembrane region" description="Helical" evidence="1">
    <location>
        <begin position="97"/>
        <end position="118"/>
    </location>
</feature>
<accession>A0A7C5LCZ5</accession>
<feature type="transmembrane region" description="Helical" evidence="1">
    <location>
        <begin position="6"/>
        <end position="29"/>
    </location>
</feature>
<keyword evidence="1" id="KW-1133">Transmembrane helix</keyword>
<dbReference type="InterPro" id="IPR010387">
    <property type="entry name" value="QueT"/>
</dbReference>
<organism evidence="2">
    <name type="scientific">Caldiarchaeum subterraneum</name>
    <dbReference type="NCBI Taxonomy" id="311458"/>
    <lineage>
        <taxon>Archaea</taxon>
        <taxon>Nitrososphaerota</taxon>
        <taxon>Candidatus Caldarchaeales</taxon>
        <taxon>Candidatus Caldarchaeaceae</taxon>
        <taxon>Candidatus Caldarchaeum</taxon>
    </lineage>
</organism>
<evidence type="ECO:0000256" key="1">
    <source>
        <dbReference type="SAM" id="Phobius"/>
    </source>
</evidence>
<feature type="transmembrane region" description="Helical" evidence="1">
    <location>
        <begin position="41"/>
        <end position="63"/>
    </location>
</feature>
<name>A0A7C5LCZ5_CALS0</name>